<reference evidence="1 2" key="1">
    <citation type="submission" date="2017-09" db="EMBL/GenBank/DDBJ databases">
        <title>Large-scale bioinformatics analysis of Bacillus genomes uncovers conserved roles of natural products in bacterial physiology.</title>
        <authorList>
            <consortium name="Agbiome Team Llc"/>
            <person name="Bleich R.M."/>
            <person name="Grubbs K.J."/>
            <person name="Santa Maria K.C."/>
            <person name="Allen S.E."/>
            <person name="Farag S."/>
            <person name="Shank E.A."/>
            <person name="Bowers A."/>
        </authorList>
    </citation>
    <scope>NUCLEOTIDE SEQUENCE [LARGE SCALE GENOMIC DNA]</scope>
    <source>
        <strain evidence="1 2">AFS098222</strain>
    </source>
</reference>
<dbReference type="EMBL" id="NVPQ01000160">
    <property type="protein sequence ID" value="PDY33959.1"/>
    <property type="molecule type" value="Genomic_DNA"/>
</dbReference>
<evidence type="ECO:0000313" key="2">
    <source>
        <dbReference type="Proteomes" id="UP000220111"/>
    </source>
</evidence>
<dbReference type="AlphaFoldDB" id="A0A2A7BIX7"/>
<dbReference type="RefSeq" id="WP_097816308.1">
    <property type="nucleotide sequence ID" value="NZ_NVPQ01000160.1"/>
</dbReference>
<dbReference type="InterPro" id="IPR035253">
    <property type="entry name" value="Lipoprotein_22_bac"/>
</dbReference>
<comment type="caution">
    <text evidence="1">The sequence shown here is derived from an EMBL/GenBank/DDBJ whole genome shotgun (WGS) entry which is preliminary data.</text>
</comment>
<dbReference type="Pfam" id="PF17294">
    <property type="entry name" value="Lipoprotein_22"/>
    <property type="match status" value="1"/>
</dbReference>
<dbReference type="Proteomes" id="UP000220111">
    <property type="component" value="Unassembled WGS sequence"/>
</dbReference>
<protein>
    <submittedName>
        <fullName evidence="1">Uncharacterized protein</fullName>
    </submittedName>
</protein>
<evidence type="ECO:0000313" key="1">
    <source>
        <dbReference type="EMBL" id="PDY33959.1"/>
    </source>
</evidence>
<accession>A0A2A7BIX7</accession>
<dbReference type="Gene3D" id="2.40.40.60">
    <property type="match status" value="1"/>
</dbReference>
<organism evidence="1 2">
    <name type="scientific">Bacillus wiedmannii</name>
    <dbReference type="NCBI Taxonomy" id="1890302"/>
    <lineage>
        <taxon>Bacteria</taxon>
        <taxon>Bacillati</taxon>
        <taxon>Bacillota</taxon>
        <taxon>Bacilli</taxon>
        <taxon>Bacillales</taxon>
        <taxon>Bacillaceae</taxon>
        <taxon>Bacillus</taxon>
        <taxon>Bacillus cereus group</taxon>
    </lineage>
</organism>
<gene>
    <name evidence="1" type="ORF">COO17_28470</name>
</gene>
<name>A0A2A7BIX7_9BACI</name>
<sequence length="223" mass="25269">MRKIINLCVIGALLFGLYLAFTPKEPRNGILILGDKQALQDIRSENKSEIKSINLYKVKTAQYNGESVFIMDQKTGEAVIKKGILREGEDDVIPISDPIKSIPKITNDNAVLFAGERNKKLKKVVIADKEIPVKYDSNTWFGHSRDSNYEQCILIVNNSTFTQIPVQETYMGIFELNKVYGNNHGVVDTKDKKSVQVENEFQKLIESRKDNSQFLEGLSIIKQ</sequence>
<proteinExistence type="predicted"/>